<evidence type="ECO:0000313" key="2">
    <source>
        <dbReference type="Proteomes" id="UP000262954"/>
    </source>
</evidence>
<name>A0A354M6B9_9BACT</name>
<protein>
    <submittedName>
        <fullName evidence="1">Uncharacterized protein</fullName>
    </submittedName>
</protein>
<dbReference type="AlphaFoldDB" id="A0A354M6B9"/>
<accession>A0A354M6B9</accession>
<dbReference type="InterPro" id="IPR013785">
    <property type="entry name" value="Aldolase_TIM"/>
</dbReference>
<proteinExistence type="predicted"/>
<reference evidence="1 2" key="1">
    <citation type="journal article" date="2018" name="Nat. Biotechnol.">
        <title>A standardized bacterial taxonomy based on genome phylogeny substantially revises the tree of life.</title>
        <authorList>
            <person name="Parks D.H."/>
            <person name="Chuvochina M."/>
            <person name="Waite D.W."/>
            <person name="Rinke C."/>
            <person name="Skarshewski A."/>
            <person name="Chaumeil P.A."/>
            <person name="Hugenholtz P."/>
        </authorList>
    </citation>
    <scope>NUCLEOTIDE SEQUENCE [LARGE SCALE GENOMIC DNA]</scope>
    <source>
        <strain evidence="1">UBA11482</strain>
    </source>
</reference>
<comment type="caution">
    <text evidence="1">The sequence shown here is derived from an EMBL/GenBank/DDBJ whole genome shotgun (WGS) entry which is preliminary data.</text>
</comment>
<evidence type="ECO:0000313" key="1">
    <source>
        <dbReference type="EMBL" id="HBJ10058.1"/>
    </source>
</evidence>
<dbReference type="SUPFAM" id="SSF51445">
    <property type="entry name" value="(Trans)glycosidases"/>
    <property type="match status" value="1"/>
</dbReference>
<sequence>MQSENRYPEKRIWKKFLFMKIHTCILCVLFVCSHLFSQEVVNRGADEKSLSRSEYFSWINNTNEGPSEKQTLINMDFFEWLRNEYGMELDIYAFDAGLIDGKNFYGDMESIRFKQKFPDGLDTVYRKAQKNGMRLGMWGGPDGFGNTLKSAQRRKDMLVSLCRDYHWALFKFDAVCGPLREDKESMFIEMMKQCREYSPDLILLNHRLGLKKAEEYATTFLWEGRESYIDVNSSNTVAATHNRVGAMSRGHAPDLRRLTEDHGVCLSSCLDYWEDELVLQAFNRALILSPQIYGNPWLLSDEEYPKLARIFNLHKRFAECLVSGMKLPESYGEYAVSRGNDSVRVVTLRNLSWLPRTITVRLDEEIGLKKGKRVVCRMYHPVERISGIYSYGQSVEVMVLPFRSLLLSVSSDKCIEEIGVEGVDFEIIKDVPGKPVEMRLLGFPGTEANIRLTGVSDIEKVEISGKDVTKSVTRKNGVKISFPGEKYTEFYHRKLVELFPSSIPRDAAALYEATVFAADNNALEVRSLYRSGNTKIAQVKAAREAFFTQPAFINRGVWDKNLFDGRMNTLFGVSKIKGGRRIKGGCFRLDLGHSLFVDSIRIKVNNEYMLQPLMMAEGNFARISSDLKTWESILFLADTTMNLKIGKEMRYLKLNPFPEAIAEVEVYAGGKKLNSENFRASNLFADAVKCAGAWNGNFSLRQVPKGSYLCVAINGRHGIEGAYATLKVDGRYIGAASRAVSYPANPWENATVLSDSNYTYFFPLDKSMEGKQIEVFVLGYESDKLNLKPEVWITAYPIPYEEKLMKVYRR</sequence>
<dbReference type="Proteomes" id="UP000262954">
    <property type="component" value="Unassembled WGS sequence"/>
</dbReference>
<dbReference type="EMBL" id="DNWC01000170">
    <property type="protein sequence ID" value="HBJ10058.1"/>
    <property type="molecule type" value="Genomic_DNA"/>
</dbReference>
<organism evidence="1 2">
    <name type="scientific">Coprobacter fastidiosus</name>
    <dbReference type="NCBI Taxonomy" id="1099853"/>
    <lineage>
        <taxon>Bacteria</taxon>
        <taxon>Pseudomonadati</taxon>
        <taxon>Bacteroidota</taxon>
        <taxon>Bacteroidia</taxon>
        <taxon>Bacteroidales</taxon>
        <taxon>Barnesiellaceae</taxon>
        <taxon>Coprobacter</taxon>
    </lineage>
</organism>
<dbReference type="InterPro" id="IPR017853">
    <property type="entry name" value="GH"/>
</dbReference>
<dbReference type="Gene3D" id="3.20.20.70">
    <property type="entry name" value="Aldolase class I"/>
    <property type="match status" value="1"/>
</dbReference>
<gene>
    <name evidence="1" type="ORF">DDY73_13755</name>
</gene>